<comment type="caution">
    <text evidence="2">The sequence shown here is derived from an EMBL/GenBank/DDBJ whole genome shotgun (WGS) entry which is preliminary data.</text>
</comment>
<keyword evidence="3" id="KW-1185">Reference proteome</keyword>
<proteinExistence type="predicted"/>
<reference evidence="2 3" key="1">
    <citation type="journal article" date="2021" name="Sci. Rep.">
        <title>The distribution of antibiotic resistance genes in chicken gut microbiota commensals.</title>
        <authorList>
            <person name="Juricova H."/>
            <person name="Matiasovicova J."/>
            <person name="Kubasova T."/>
            <person name="Cejkova D."/>
            <person name="Rychlik I."/>
        </authorList>
    </citation>
    <scope>NUCLEOTIDE SEQUENCE [LARGE SCALE GENOMIC DNA]</scope>
    <source>
        <strain evidence="2 3">An411</strain>
    </source>
</reference>
<gene>
    <name evidence="2" type="ORF">H9X91_04495</name>
</gene>
<keyword evidence="1" id="KW-1133">Transmembrane helix</keyword>
<evidence type="ECO:0000256" key="1">
    <source>
        <dbReference type="SAM" id="Phobius"/>
    </source>
</evidence>
<protein>
    <submittedName>
        <fullName evidence="2">5-bromo-4-chloroindolyl phosphate hydrolysis family protein</fullName>
    </submittedName>
</protein>
<dbReference type="PROSITE" id="PS51257">
    <property type="entry name" value="PROKAR_LIPOPROTEIN"/>
    <property type="match status" value="1"/>
</dbReference>
<dbReference type="Proteomes" id="UP000719500">
    <property type="component" value="Unassembled WGS sequence"/>
</dbReference>
<name>A0ABS2FUF0_9FIRM</name>
<accession>A0ABS2FUF0</accession>
<evidence type="ECO:0000313" key="3">
    <source>
        <dbReference type="Proteomes" id="UP000719500"/>
    </source>
</evidence>
<keyword evidence="1" id="KW-0812">Transmembrane</keyword>
<organism evidence="2 3">
    <name type="scientific">Oscillibacter valericigenes</name>
    <dbReference type="NCBI Taxonomy" id="351091"/>
    <lineage>
        <taxon>Bacteria</taxon>
        <taxon>Bacillati</taxon>
        <taxon>Bacillota</taxon>
        <taxon>Clostridia</taxon>
        <taxon>Eubacteriales</taxon>
        <taxon>Oscillospiraceae</taxon>
        <taxon>Oscillibacter</taxon>
    </lineage>
</organism>
<dbReference type="RefSeq" id="WP_204802948.1">
    <property type="nucleotide sequence ID" value="NZ_JACSNX010000003.1"/>
</dbReference>
<dbReference type="InterPro" id="IPR018770">
    <property type="entry name" value="ChloroindolylP_hydrolase"/>
</dbReference>
<feature type="transmembrane region" description="Helical" evidence="1">
    <location>
        <begin position="31"/>
        <end position="49"/>
    </location>
</feature>
<evidence type="ECO:0000313" key="2">
    <source>
        <dbReference type="EMBL" id="MBM6850698.1"/>
    </source>
</evidence>
<dbReference type="Pfam" id="PF10112">
    <property type="entry name" value="Halogen_Hydrol"/>
    <property type="match status" value="1"/>
</dbReference>
<dbReference type="EMBL" id="JACSNX010000003">
    <property type="protein sequence ID" value="MBM6850698.1"/>
    <property type="molecule type" value="Genomic_DNA"/>
</dbReference>
<feature type="transmembrane region" description="Helical" evidence="1">
    <location>
        <begin position="7"/>
        <end position="25"/>
    </location>
</feature>
<sequence>MKKGTLLQTAAALAAACLVFFTLALGLRWDLLLSAVLAVGVYVGLSLLLSPRRDRSARFFASRADGAELSAVMEQAARDLKQVRLSAGRITDIKTRETAEHLADTSSRIYDYLRKHPEKIPSVHRFLTYCLDTMGRILVQYVAYQEAGLRTPEVLDFQRKVRAALPKLKEGFDQQLTQLMADERFDTEADMKVMETLLQTEGFPTWETSQE</sequence>
<keyword evidence="1" id="KW-0472">Membrane</keyword>